<feature type="transmembrane region" description="Helical" evidence="5">
    <location>
        <begin position="14"/>
        <end position="32"/>
    </location>
</feature>
<keyword evidence="3 5" id="KW-1133">Transmembrane helix</keyword>
<proteinExistence type="predicted"/>
<keyword evidence="4 5" id="KW-0472">Membrane</keyword>
<dbReference type="Pfam" id="PF01758">
    <property type="entry name" value="SBF"/>
    <property type="match status" value="1"/>
</dbReference>
<name>A0A392QYM8_9FABA</name>
<keyword evidence="2 5" id="KW-0812">Transmembrane</keyword>
<evidence type="ECO:0000256" key="2">
    <source>
        <dbReference type="ARBA" id="ARBA00022692"/>
    </source>
</evidence>
<comment type="caution">
    <text evidence="6">The sequence shown here is derived from an EMBL/GenBank/DDBJ whole genome shotgun (WGS) entry which is preliminary data.</text>
</comment>
<dbReference type="InterPro" id="IPR002657">
    <property type="entry name" value="BilAc:Na_symport/Acr3"/>
</dbReference>
<evidence type="ECO:0000256" key="4">
    <source>
        <dbReference type="ARBA" id="ARBA00023136"/>
    </source>
</evidence>
<reference evidence="6 7" key="1">
    <citation type="journal article" date="2018" name="Front. Plant Sci.">
        <title>Red Clover (Trifolium pratense) and Zigzag Clover (T. medium) - A Picture of Genomic Similarities and Differences.</title>
        <authorList>
            <person name="Dluhosova J."/>
            <person name="Istvanek J."/>
            <person name="Nedelnik J."/>
            <person name="Repkova J."/>
        </authorList>
    </citation>
    <scope>NUCLEOTIDE SEQUENCE [LARGE SCALE GENOMIC DNA]</scope>
    <source>
        <strain evidence="7">cv. 10/8</strain>
        <tissue evidence="6">Leaf</tissue>
    </source>
</reference>
<dbReference type="Proteomes" id="UP000265520">
    <property type="component" value="Unassembled WGS sequence"/>
</dbReference>
<evidence type="ECO:0000313" key="6">
    <source>
        <dbReference type="EMBL" id="MCI29137.1"/>
    </source>
</evidence>
<feature type="non-terminal residue" evidence="6">
    <location>
        <position position="1"/>
    </location>
</feature>
<dbReference type="AlphaFoldDB" id="A0A392QYM8"/>
<evidence type="ECO:0000256" key="5">
    <source>
        <dbReference type="SAM" id="Phobius"/>
    </source>
</evidence>
<organism evidence="6 7">
    <name type="scientific">Trifolium medium</name>
    <dbReference type="NCBI Taxonomy" id="97028"/>
    <lineage>
        <taxon>Eukaryota</taxon>
        <taxon>Viridiplantae</taxon>
        <taxon>Streptophyta</taxon>
        <taxon>Embryophyta</taxon>
        <taxon>Tracheophyta</taxon>
        <taxon>Spermatophyta</taxon>
        <taxon>Magnoliopsida</taxon>
        <taxon>eudicotyledons</taxon>
        <taxon>Gunneridae</taxon>
        <taxon>Pentapetalae</taxon>
        <taxon>rosids</taxon>
        <taxon>fabids</taxon>
        <taxon>Fabales</taxon>
        <taxon>Fabaceae</taxon>
        <taxon>Papilionoideae</taxon>
        <taxon>50 kb inversion clade</taxon>
        <taxon>NPAAA clade</taxon>
        <taxon>Hologalegina</taxon>
        <taxon>IRL clade</taxon>
        <taxon>Trifolieae</taxon>
        <taxon>Trifolium</taxon>
    </lineage>
</organism>
<dbReference type="EMBL" id="LXQA010170506">
    <property type="protein sequence ID" value="MCI29137.1"/>
    <property type="molecule type" value="Genomic_DNA"/>
</dbReference>
<dbReference type="InterPro" id="IPR038770">
    <property type="entry name" value="Na+/solute_symporter_sf"/>
</dbReference>
<protein>
    <submittedName>
        <fullName evidence="6">Putative sodium/metabolite cotransporter BASS1 chloroplastic-like</fullName>
    </submittedName>
</protein>
<evidence type="ECO:0000313" key="7">
    <source>
        <dbReference type="Proteomes" id="UP000265520"/>
    </source>
</evidence>
<comment type="subcellular location">
    <subcellularLocation>
        <location evidence="1">Membrane</location>
        <topology evidence="1">Multi-pass membrane protein</topology>
    </subcellularLocation>
</comment>
<evidence type="ECO:0000256" key="1">
    <source>
        <dbReference type="ARBA" id="ARBA00004141"/>
    </source>
</evidence>
<keyword evidence="7" id="KW-1185">Reference proteome</keyword>
<dbReference type="GO" id="GO:0016020">
    <property type="term" value="C:membrane"/>
    <property type="evidence" value="ECO:0007669"/>
    <property type="project" value="UniProtKB-SubCell"/>
</dbReference>
<dbReference type="Gene3D" id="1.20.1530.20">
    <property type="match status" value="1"/>
</dbReference>
<sequence>TASNIVTYLARGNVALSVIMTAASTLSAVVSMS</sequence>
<accession>A0A392QYM8</accession>
<evidence type="ECO:0000256" key="3">
    <source>
        <dbReference type="ARBA" id="ARBA00022989"/>
    </source>
</evidence>